<evidence type="ECO:0000313" key="3">
    <source>
        <dbReference type="EMBL" id="KIX05321.1"/>
    </source>
</evidence>
<dbReference type="AlphaFoldDB" id="A0A0D2IQ52"/>
<dbReference type="InterPro" id="IPR040976">
    <property type="entry name" value="Pkinase_fungal"/>
</dbReference>
<feature type="compositionally biased region" description="Acidic residues" evidence="1">
    <location>
        <begin position="688"/>
        <end position="722"/>
    </location>
</feature>
<dbReference type="Proteomes" id="UP000053617">
    <property type="component" value="Unassembled WGS sequence"/>
</dbReference>
<accession>A0A0D2IQ52</accession>
<dbReference type="OrthoDB" id="5584477at2759"/>
<name>A0A0D2IQ52_9EURO</name>
<dbReference type="Pfam" id="PF17667">
    <property type="entry name" value="Pkinase_fungal"/>
    <property type="match status" value="1"/>
</dbReference>
<organism evidence="3 4">
    <name type="scientific">Rhinocladiella mackenziei CBS 650.93</name>
    <dbReference type="NCBI Taxonomy" id="1442369"/>
    <lineage>
        <taxon>Eukaryota</taxon>
        <taxon>Fungi</taxon>
        <taxon>Dikarya</taxon>
        <taxon>Ascomycota</taxon>
        <taxon>Pezizomycotina</taxon>
        <taxon>Eurotiomycetes</taxon>
        <taxon>Chaetothyriomycetidae</taxon>
        <taxon>Chaetothyriales</taxon>
        <taxon>Herpotrichiellaceae</taxon>
        <taxon>Rhinocladiella</taxon>
    </lineage>
</organism>
<dbReference type="Gene3D" id="1.10.510.10">
    <property type="entry name" value="Transferase(Phosphotransferase) domain 1"/>
    <property type="match status" value="1"/>
</dbReference>
<dbReference type="PANTHER" id="PTHR38248">
    <property type="entry name" value="FUNK1 6"/>
    <property type="match status" value="1"/>
</dbReference>
<evidence type="ECO:0000259" key="2">
    <source>
        <dbReference type="Pfam" id="PF17667"/>
    </source>
</evidence>
<evidence type="ECO:0000256" key="1">
    <source>
        <dbReference type="SAM" id="MobiDB-lite"/>
    </source>
</evidence>
<dbReference type="EMBL" id="KN847478">
    <property type="protein sequence ID" value="KIX05321.1"/>
    <property type="molecule type" value="Genomic_DNA"/>
</dbReference>
<feature type="region of interest" description="Disordered" evidence="1">
    <location>
        <begin position="674"/>
        <end position="722"/>
    </location>
</feature>
<evidence type="ECO:0000313" key="4">
    <source>
        <dbReference type="Proteomes" id="UP000053617"/>
    </source>
</evidence>
<proteinExistence type="predicted"/>
<dbReference type="HOGENOM" id="CLU_366874_0_0_1"/>
<feature type="domain" description="Fungal-type protein kinase" evidence="2">
    <location>
        <begin position="138"/>
        <end position="552"/>
    </location>
</feature>
<keyword evidence="4" id="KW-1185">Reference proteome</keyword>
<sequence length="722" mass="82741">MTLLRSTNRHLLTSACHAGLVEEEDIVYVDEIEHRILAEARGITRKNIPYDTFHSTFLSRFKHKDKRPQLNIQDIKDIGTGTLGQNSFFQRLQQALPKKVLKGLSLSSSFSKTLPGSKQGKEPLSQPDFFFHLGTGAGWAHVELVFEHTQSPLQKAPEKFLQWLRSAWNVFYHQPLRHYLYGILFLKSYALITYVDHGCAGYSEPLDFVEKPQHTQFLADFLADFIAESEYRGRDPYVTAPQKDGSIFIEYAGIKWTEAPDSLLCYRPCVFGRHLRVTRVHPADSPNDRWVMKDAWEEKVEHPSPPAEEEVISILVEANVRGIPQLHESCRSTTKGNDNVEASDDNMEVLTSEFPPDCENALAAITKRAMMVVESGFVSERTSKSNSLPVPKGTTGRELLRRAKGKRNLFSECVDVRRRRARLIISYCQPLKEAMRNAQPKELIRTIRDAMIVYYEAYKRPKYGFLHGDISIENIMVPVEETQLTGGLTHKTLRGTLIDWNLCFTADGRASSRNIRSGTIAFMAPSLLRDDPVPRRTLGHDMESFFAVMLWIASLNYDDHIAFQNKPLVKRVVGNKSSTEDIADGKLHWFENPEAFDKSIIDHFEEPYREDADFTYCIWDLRGILYRRNYDENALKYKRKRPTNPKEKKDDDPMKERLFKDCMAVFDKYLGDQGKQSGSYQLNKIDAGEDLEESEESFDTDSVVEDPSDDTDLMEDESDDTN</sequence>
<dbReference type="RefSeq" id="XP_013272457.1">
    <property type="nucleotide sequence ID" value="XM_013417003.1"/>
</dbReference>
<dbReference type="PANTHER" id="PTHR38248:SF2">
    <property type="entry name" value="FUNK1 11"/>
    <property type="match status" value="1"/>
</dbReference>
<protein>
    <recommendedName>
        <fullName evidence="2">Fungal-type protein kinase domain-containing protein</fullName>
    </recommendedName>
</protein>
<dbReference type="VEuPathDB" id="FungiDB:Z518_06193"/>
<dbReference type="GeneID" id="25294264"/>
<reference evidence="3 4" key="1">
    <citation type="submission" date="2015-01" db="EMBL/GenBank/DDBJ databases">
        <title>The Genome Sequence of Rhinocladiella mackenzie CBS 650.93.</title>
        <authorList>
            <consortium name="The Broad Institute Genomics Platform"/>
            <person name="Cuomo C."/>
            <person name="de Hoog S."/>
            <person name="Gorbushina A."/>
            <person name="Stielow B."/>
            <person name="Teixiera M."/>
            <person name="Abouelleil A."/>
            <person name="Chapman S.B."/>
            <person name="Priest M."/>
            <person name="Young S.K."/>
            <person name="Wortman J."/>
            <person name="Nusbaum C."/>
            <person name="Birren B."/>
        </authorList>
    </citation>
    <scope>NUCLEOTIDE SEQUENCE [LARGE SCALE GENOMIC DNA]</scope>
    <source>
        <strain evidence="3 4">CBS 650.93</strain>
    </source>
</reference>
<dbReference type="InterPro" id="IPR011009">
    <property type="entry name" value="Kinase-like_dom_sf"/>
</dbReference>
<dbReference type="SUPFAM" id="SSF56112">
    <property type="entry name" value="Protein kinase-like (PK-like)"/>
    <property type="match status" value="1"/>
</dbReference>
<gene>
    <name evidence="3" type="ORF">Z518_06193</name>
</gene>